<dbReference type="Proteomes" id="UP000800096">
    <property type="component" value="Unassembled WGS sequence"/>
</dbReference>
<feature type="compositionally biased region" description="Basic and acidic residues" evidence="1">
    <location>
        <begin position="50"/>
        <end position="61"/>
    </location>
</feature>
<evidence type="ECO:0000313" key="2">
    <source>
        <dbReference type="EMBL" id="KAF1919899.1"/>
    </source>
</evidence>
<dbReference type="AlphaFoldDB" id="A0A6A5QX99"/>
<reference evidence="2" key="1">
    <citation type="journal article" date="2020" name="Stud. Mycol.">
        <title>101 Dothideomycetes genomes: a test case for predicting lifestyles and emergence of pathogens.</title>
        <authorList>
            <person name="Haridas S."/>
            <person name="Albert R."/>
            <person name="Binder M."/>
            <person name="Bloem J."/>
            <person name="Labutti K."/>
            <person name="Salamov A."/>
            <person name="Andreopoulos B."/>
            <person name="Baker S."/>
            <person name="Barry K."/>
            <person name="Bills G."/>
            <person name="Bluhm B."/>
            <person name="Cannon C."/>
            <person name="Castanera R."/>
            <person name="Culley D."/>
            <person name="Daum C."/>
            <person name="Ezra D."/>
            <person name="Gonzalez J."/>
            <person name="Henrissat B."/>
            <person name="Kuo A."/>
            <person name="Liang C."/>
            <person name="Lipzen A."/>
            <person name="Lutzoni F."/>
            <person name="Magnuson J."/>
            <person name="Mondo S."/>
            <person name="Nolan M."/>
            <person name="Ohm R."/>
            <person name="Pangilinan J."/>
            <person name="Park H.-J."/>
            <person name="Ramirez L."/>
            <person name="Alfaro M."/>
            <person name="Sun H."/>
            <person name="Tritt A."/>
            <person name="Yoshinaga Y."/>
            <person name="Zwiers L.-H."/>
            <person name="Turgeon B."/>
            <person name="Goodwin S."/>
            <person name="Spatafora J."/>
            <person name="Crous P."/>
            <person name="Grigoriev I."/>
        </authorList>
    </citation>
    <scope>NUCLEOTIDE SEQUENCE</scope>
    <source>
        <strain evidence="2">HMLAC05119</strain>
    </source>
</reference>
<protein>
    <submittedName>
        <fullName evidence="2">Uncharacterized protein</fullName>
    </submittedName>
</protein>
<keyword evidence="3" id="KW-1185">Reference proteome</keyword>
<evidence type="ECO:0000313" key="3">
    <source>
        <dbReference type="Proteomes" id="UP000800096"/>
    </source>
</evidence>
<name>A0A6A5QX99_AMPQU</name>
<feature type="region of interest" description="Disordered" evidence="1">
    <location>
        <begin position="1"/>
        <end position="23"/>
    </location>
</feature>
<dbReference type="EMBL" id="ML979133">
    <property type="protein sequence ID" value="KAF1919899.1"/>
    <property type="molecule type" value="Genomic_DNA"/>
</dbReference>
<accession>A0A6A5QX99</accession>
<feature type="region of interest" description="Disordered" evidence="1">
    <location>
        <begin position="47"/>
        <end position="79"/>
    </location>
</feature>
<evidence type="ECO:0000256" key="1">
    <source>
        <dbReference type="SAM" id="MobiDB-lite"/>
    </source>
</evidence>
<proteinExistence type="predicted"/>
<gene>
    <name evidence="2" type="ORF">BDU57DRAFT_155480</name>
</gene>
<organism evidence="2 3">
    <name type="scientific">Ampelomyces quisqualis</name>
    <name type="common">Powdery mildew agent</name>
    <dbReference type="NCBI Taxonomy" id="50730"/>
    <lineage>
        <taxon>Eukaryota</taxon>
        <taxon>Fungi</taxon>
        <taxon>Dikarya</taxon>
        <taxon>Ascomycota</taxon>
        <taxon>Pezizomycotina</taxon>
        <taxon>Dothideomycetes</taxon>
        <taxon>Pleosporomycetidae</taxon>
        <taxon>Pleosporales</taxon>
        <taxon>Pleosporineae</taxon>
        <taxon>Phaeosphaeriaceae</taxon>
        <taxon>Ampelomyces</taxon>
    </lineage>
</organism>
<sequence length="162" mass="18767">MQHASVDSRIQGQRNDIQGMRPTDSSSPFFVLIVKNQMTLNLAHTLNQDLRPRSERRDRCQHSSPQPTKPVKLAERDRSLPLSLRHQPEPRCRRLFDVCRMHVESQTEHIRGQIENEKYVHRVMITISSTAAARGHTVCLFQLSMILNDVVTMSTKRCRFGH</sequence>